<evidence type="ECO:0000256" key="2">
    <source>
        <dbReference type="SAM" id="Phobius"/>
    </source>
</evidence>
<accession>A0A557P5F6</accession>
<comment type="caution">
    <text evidence="3">The sequence shown here is derived from an EMBL/GenBank/DDBJ whole genome shotgun (WGS) entry which is preliminary data.</text>
</comment>
<feature type="coiled-coil region" evidence="1">
    <location>
        <begin position="140"/>
        <end position="167"/>
    </location>
</feature>
<protein>
    <submittedName>
        <fullName evidence="3">Uncharacterized protein</fullName>
    </submittedName>
</protein>
<organism evidence="3 4">
    <name type="scientific">Vibrio algivorus</name>
    <dbReference type="NCBI Taxonomy" id="1667024"/>
    <lineage>
        <taxon>Bacteria</taxon>
        <taxon>Pseudomonadati</taxon>
        <taxon>Pseudomonadota</taxon>
        <taxon>Gammaproteobacteria</taxon>
        <taxon>Vibrionales</taxon>
        <taxon>Vibrionaceae</taxon>
        <taxon>Vibrio</taxon>
    </lineage>
</organism>
<sequence>MNTFNENNSRTIESFTNRVQDNERPLLVEIKKALNFLSQNKALFNKCSFSLNEYKKRMIEISTGVQRPDDDSVGELAFYVYSIYIELELTLHSNMLVREQIQRFEELKKEAYFPNFLAIKQNLPYRLFSFYFSHPNSTEVQTLSQRIEEVREEKQRIDDMLKNKQAEALKIADTINEQQRLLEGLKTDYNFVGLSNGFSSLLKSKKRDKIKNTVLLTCLSILLFIPIATALFFCLDSAEGMSLEQHVFFILPLFSAEILLLYFYRISLLNNQSVKAQIAQLELRQTLCQFIQSYADYSKELKEKSQHTLERFENIIFSNVLLDSGSIPATLDGMEQISQLIRSIKK</sequence>
<dbReference type="Proteomes" id="UP000319828">
    <property type="component" value="Unassembled WGS sequence"/>
</dbReference>
<dbReference type="AlphaFoldDB" id="A0A557P5F6"/>
<dbReference type="EMBL" id="VMKJ01000021">
    <property type="protein sequence ID" value="TVO35900.1"/>
    <property type="molecule type" value="Genomic_DNA"/>
</dbReference>
<dbReference type="RefSeq" id="WP_144388387.1">
    <property type="nucleotide sequence ID" value="NZ_CANNCB010000029.1"/>
</dbReference>
<keyword evidence="2" id="KW-0812">Transmembrane</keyword>
<keyword evidence="2" id="KW-0472">Membrane</keyword>
<feature type="transmembrane region" description="Helical" evidence="2">
    <location>
        <begin position="213"/>
        <end position="233"/>
    </location>
</feature>
<evidence type="ECO:0000313" key="3">
    <source>
        <dbReference type="EMBL" id="TVO35900.1"/>
    </source>
</evidence>
<evidence type="ECO:0000313" key="4">
    <source>
        <dbReference type="Proteomes" id="UP000319828"/>
    </source>
</evidence>
<gene>
    <name evidence="3" type="ORF">FOF44_10940</name>
</gene>
<reference evidence="3 4" key="1">
    <citation type="submission" date="2019-07" db="EMBL/GenBank/DDBJ databases">
        <title>The draft genome sequence of Vibrio algivorus M1486.</title>
        <authorList>
            <person name="Meng X."/>
        </authorList>
    </citation>
    <scope>NUCLEOTIDE SEQUENCE [LARGE SCALE GENOMIC DNA]</scope>
    <source>
        <strain evidence="3 4">M1486</strain>
    </source>
</reference>
<keyword evidence="2" id="KW-1133">Transmembrane helix</keyword>
<name>A0A557P5F6_9VIBR</name>
<dbReference type="OrthoDB" id="8910137at2"/>
<feature type="transmembrane region" description="Helical" evidence="2">
    <location>
        <begin position="245"/>
        <end position="264"/>
    </location>
</feature>
<evidence type="ECO:0000256" key="1">
    <source>
        <dbReference type="SAM" id="Coils"/>
    </source>
</evidence>
<proteinExistence type="predicted"/>
<keyword evidence="1" id="KW-0175">Coiled coil</keyword>